<name>A0ACB7UQZ2_DIOAL</name>
<dbReference type="Proteomes" id="UP000827976">
    <property type="component" value="Chromosome 14"/>
</dbReference>
<keyword evidence="2" id="KW-1185">Reference proteome</keyword>
<evidence type="ECO:0000313" key="2">
    <source>
        <dbReference type="Proteomes" id="UP000827976"/>
    </source>
</evidence>
<sequence>MQYNFCAITTLSLSRSLSCSAFMVLILLCSSPSPSCSLPPFNSTINACSYYSSANWPRRAMDLSCSSWQQVLPASCLYNCLTDSSGPRVSNVSAGMRTDHSKNILWVQRWRRMGLSCFSPREQALPARCMYNCRSESAETRVFVMSCLYTNRLKKSMLWLRQQKGMNVCWFSRQTALPARYLHNCLSDRAGPRVFVVSDLHTDYLENMSWVRRLSSVLYKKDVLIVAGDVAEMYKNFVNTMSELRDRFQVVFFVPGNHDLWCRREGENYLDSLEKLDMLLDACRELGVSTRPRTIDGVGIIPLFSWYHKSFDKEKDVTGVRIPSLEMACKDFHACKWPEELSNNDASLSQYFDLLNEKNLNAMEQIRKKSNQIITFSHFVPRQELCPEKRMLFYPNLPKIIGSDPLEVRIRSIHGQKGNTSACHVFGHTHFCWDAVLDGIRYVQAPLAYPRERKRRMNGGEDWLPFCVYDCGLTEQLSPSFWSDYYTKNKREPENTELAPWVARFYRRIGRRDGE</sequence>
<reference evidence="2" key="1">
    <citation type="journal article" date="2022" name="Nat. Commun.">
        <title>Chromosome evolution and the genetic basis of agronomically important traits in greater yam.</title>
        <authorList>
            <person name="Bredeson J.V."/>
            <person name="Lyons J.B."/>
            <person name="Oniyinde I.O."/>
            <person name="Okereke N.R."/>
            <person name="Kolade O."/>
            <person name="Nnabue I."/>
            <person name="Nwadili C.O."/>
            <person name="Hribova E."/>
            <person name="Parker M."/>
            <person name="Nwogha J."/>
            <person name="Shu S."/>
            <person name="Carlson J."/>
            <person name="Kariba R."/>
            <person name="Muthemba S."/>
            <person name="Knop K."/>
            <person name="Barton G.J."/>
            <person name="Sherwood A.V."/>
            <person name="Lopez-Montes A."/>
            <person name="Asiedu R."/>
            <person name="Jamnadass R."/>
            <person name="Muchugi A."/>
            <person name="Goodstein D."/>
            <person name="Egesi C.N."/>
            <person name="Featherston J."/>
            <person name="Asfaw A."/>
            <person name="Simpson G.G."/>
            <person name="Dolezel J."/>
            <person name="Hendre P.S."/>
            <person name="Van Deynze A."/>
            <person name="Kumar P.L."/>
            <person name="Obidiegwu J.E."/>
            <person name="Bhattacharjee R."/>
            <person name="Rokhsar D.S."/>
        </authorList>
    </citation>
    <scope>NUCLEOTIDE SEQUENCE [LARGE SCALE GENOMIC DNA]</scope>
    <source>
        <strain evidence="2">cv. TDa95/00328</strain>
    </source>
</reference>
<evidence type="ECO:0000313" key="1">
    <source>
        <dbReference type="EMBL" id="KAH7663171.1"/>
    </source>
</evidence>
<accession>A0ACB7UQZ2</accession>
<gene>
    <name evidence="1" type="ORF">IHE45_14G035700</name>
</gene>
<dbReference type="EMBL" id="CM037024">
    <property type="protein sequence ID" value="KAH7663171.1"/>
    <property type="molecule type" value="Genomic_DNA"/>
</dbReference>
<protein>
    <submittedName>
        <fullName evidence="1">Metallo-dependent phosphatases protein</fullName>
    </submittedName>
</protein>
<proteinExistence type="predicted"/>
<comment type="caution">
    <text evidence="1">The sequence shown here is derived from an EMBL/GenBank/DDBJ whole genome shotgun (WGS) entry which is preliminary data.</text>
</comment>
<organism evidence="1 2">
    <name type="scientific">Dioscorea alata</name>
    <name type="common">Purple yam</name>
    <dbReference type="NCBI Taxonomy" id="55571"/>
    <lineage>
        <taxon>Eukaryota</taxon>
        <taxon>Viridiplantae</taxon>
        <taxon>Streptophyta</taxon>
        <taxon>Embryophyta</taxon>
        <taxon>Tracheophyta</taxon>
        <taxon>Spermatophyta</taxon>
        <taxon>Magnoliopsida</taxon>
        <taxon>Liliopsida</taxon>
        <taxon>Dioscoreales</taxon>
        <taxon>Dioscoreaceae</taxon>
        <taxon>Dioscorea</taxon>
    </lineage>
</organism>